<protein>
    <submittedName>
        <fullName evidence="1">Uncharacterized protein</fullName>
    </submittedName>
</protein>
<sequence>MAGPCPTPTAMQLNNYFDVRETYDTVARFNS</sequence>
<keyword evidence="2" id="KW-1185">Reference proteome</keyword>
<dbReference type="EMBL" id="UPHU01000001">
    <property type="protein sequence ID" value="VBA56472.1"/>
    <property type="molecule type" value="Genomic_DNA"/>
</dbReference>
<proteinExistence type="predicted"/>
<dbReference type="AlphaFoldDB" id="A0A498R2X4"/>
<gene>
    <name evidence="1" type="ORF">LAUMK142_05551</name>
</gene>
<accession>A0A498R2X4</accession>
<evidence type="ECO:0000313" key="1">
    <source>
        <dbReference type="EMBL" id="VBA56472.1"/>
    </source>
</evidence>
<dbReference type="Proteomes" id="UP000268285">
    <property type="component" value="Unassembled WGS sequence"/>
</dbReference>
<evidence type="ECO:0000313" key="2">
    <source>
        <dbReference type="Proteomes" id="UP000268285"/>
    </source>
</evidence>
<name>A0A498R2X4_9MYCO</name>
<reference evidence="1 2" key="1">
    <citation type="submission" date="2018-09" db="EMBL/GenBank/DDBJ databases">
        <authorList>
            <person name="Tagini F."/>
        </authorList>
    </citation>
    <scope>NUCLEOTIDE SEQUENCE [LARGE SCALE GENOMIC DNA]</scope>
    <source>
        <strain evidence="1 2">MK142</strain>
    </source>
</reference>
<organism evidence="1 2">
    <name type="scientific">Mycobacterium pseudokansasii</name>
    <dbReference type="NCBI Taxonomy" id="2341080"/>
    <lineage>
        <taxon>Bacteria</taxon>
        <taxon>Bacillati</taxon>
        <taxon>Actinomycetota</taxon>
        <taxon>Actinomycetes</taxon>
        <taxon>Mycobacteriales</taxon>
        <taxon>Mycobacteriaceae</taxon>
        <taxon>Mycobacterium</taxon>
    </lineage>
</organism>